<proteinExistence type="predicted"/>
<dbReference type="Proteomes" id="UP000701801">
    <property type="component" value="Unassembled WGS sequence"/>
</dbReference>
<evidence type="ECO:0000256" key="1">
    <source>
        <dbReference type="SAM" id="MobiDB-lite"/>
    </source>
</evidence>
<keyword evidence="3" id="KW-1185">Reference proteome</keyword>
<feature type="region of interest" description="Disordered" evidence="1">
    <location>
        <begin position="24"/>
        <end position="49"/>
    </location>
</feature>
<organism evidence="2 3">
    <name type="scientific">Hymenoscyphus albidus</name>
    <dbReference type="NCBI Taxonomy" id="595503"/>
    <lineage>
        <taxon>Eukaryota</taxon>
        <taxon>Fungi</taxon>
        <taxon>Dikarya</taxon>
        <taxon>Ascomycota</taxon>
        <taxon>Pezizomycotina</taxon>
        <taxon>Leotiomycetes</taxon>
        <taxon>Helotiales</taxon>
        <taxon>Helotiaceae</taxon>
        <taxon>Hymenoscyphus</taxon>
    </lineage>
</organism>
<dbReference type="EMBL" id="CAJVRM010000338">
    <property type="protein sequence ID" value="CAG8979796.1"/>
    <property type="molecule type" value="Genomic_DNA"/>
</dbReference>
<reference evidence="2" key="1">
    <citation type="submission" date="2021-07" db="EMBL/GenBank/DDBJ databases">
        <authorList>
            <person name="Durling M."/>
        </authorList>
    </citation>
    <scope>NUCLEOTIDE SEQUENCE</scope>
</reference>
<evidence type="ECO:0000313" key="2">
    <source>
        <dbReference type="EMBL" id="CAG8979796.1"/>
    </source>
</evidence>
<accession>A0A9N9LWC4</accession>
<protein>
    <submittedName>
        <fullName evidence="2">Uncharacterized protein</fullName>
    </submittedName>
</protein>
<name>A0A9N9LWC4_9HELO</name>
<dbReference type="AlphaFoldDB" id="A0A9N9LWC4"/>
<evidence type="ECO:0000313" key="3">
    <source>
        <dbReference type="Proteomes" id="UP000701801"/>
    </source>
</evidence>
<sequence>MQLIRLENPLDHVHMESIRLDRENPLDHVYTGEPSPNQEDDLLPEPVPGTLSAEEKACLKDIAAWELTLWARNRDFFPDVTMLPPDLLTRHSSFNWVSPVQ</sequence>
<comment type="caution">
    <text evidence="2">The sequence shown here is derived from an EMBL/GenBank/DDBJ whole genome shotgun (WGS) entry which is preliminary data.</text>
</comment>
<gene>
    <name evidence="2" type="ORF">HYALB_00011245</name>
</gene>